<sequence length="368" mass="39639">MATLTLDHITKRYGKETVLDDISLSVADGETVAIFGPSGAGKTVLLRLIAGMTEPEEGELLIDGEDMIGVAPERRAVGMAFQNFALFPHMTAFENIASPLRARHSTSEKVAEGVGRIARLLKIDHVLDHAPRALSNGQKQRTALARALVAAPQLLLLDDPLRNVDAKLRFEMRLELPRLLEKFGSTTLYVTQDYREAMALGDRIAVLIAGKFIQVGTPEDIYDRPATVEVARLFGDPGINIFECRVEAGASGPVAVFGANRLPIGREYQSVVGSDVMLGVRPENIDFVGSGDAGGIATRVAALLPLNDRLVRLLVTDDGQELYASQDAGEIAATEGARVPVRIAPSSIILFDRASGRRIVPQAQREAA</sequence>
<dbReference type="Gene3D" id="2.40.50.100">
    <property type="match status" value="1"/>
</dbReference>
<proteinExistence type="predicted"/>
<dbReference type="Pfam" id="PF17912">
    <property type="entry name" value="OB_MalK"/>
    <property type="match status" value="1"/>
</dbReference>
<evidence type="ECO:0000256" key="4">
    <source>
        <dbReference type="ARBA" id="ARBA00022840"/>
    </source>
</evidence>
<dbReference type="InterPro" id="IPR047641">
    <property type="entry name" value="ABC_transpr_MalK/UgpC-like"/>
</dbReference>
<evidence type="ECO:0000256" key="6">
    <source>
        <dbReference type="ARBA" id="ARBA00023136"/>
    </source>
</evidence>
<dbReference type="AlphaFoldDB" id="A0A0F9RGZ3"/>
<dbReference type="SMART" id="SM00382">
    <property type="entry name" value="AAA"/>
    <property type="match status" value="1"/>
</dbReference>
<evidence type="ECO:0000256" key="2">
    <source>
        <dbReference type="ARBA" id="ARBA00022475"/>
    </source>
</evidence>
<evidence type="ECO:0000256" key="3">
    <source>
        <dbReference type="ARBA" id="ARBA00022741"/>
    </source>
</evidence>
<keyword evidence="6" id="KW-0472">Membrane</keyword>
<evidence type="ECO:0000256" key="5">
    <source>
        <dbReference type="ARBA" id="ARBA00022967"/>
    </source>
</evidence>
<keyword evidence="3" id="KW-0547">Nucleotide-binding</keyword>
<dbReference type="Gene3D" id="3.40.50.300">
    <property type="entry name" value="P-loop containing nucleotide triphosphate hydrolases"/>
    <property type="match status" value="1"/>
</dbReference>
<dbReference type="Pfam" id="PF00005">
    <property type="entry name" value="ABC_tran"/>
    <property type="match status" value="1"/>
</dbReference>
<dbReference type="FunFam" id="3.40.50.300:FF:000042">
    <property type="entry name" value="Maltose/maltodextrin ABC transporter, ATP-binding protein"/>
    <property type="match status" value="1"/>
</dbReference>
<evidence type="ECO:0000256" key="1">
    <source>
        <dbReference type="ARBA" id="ARBA00022448"/>
    </source>
</evidence>
<dbReference type="GO" id="GO:0005524">
    <property type="term" value="F:ATP binding"/>
    <property type="evidence" value="ECO:0007669"/>
    <property type="project" value="UniProtKB-KW"/>
</dbReference>
<accession>A0A0F9RGZ3</accession>
<dbReference type="GO" id="GO:0016887">
    <property type="term" value="F:ATP hydrolysis activity"/>
    <property type="evidence" value="ECO:0007669"/>
    <property type="project" value="InterPro"/>
</dbReference>
<dbReference type="InterPro" id="IPR027417">
    <property type="entry name" value="P-loop_NTPase"/>
</dbReference>
<keyword evidence="1" id="KW-0813">Transport</keyword>
<feature type="domain" description="ABC transporter" evidence="7">
    <location>
        <begin position="4"/>
        <end position="234"/>
    </location>
</feature>
<comment type="caution">
    <text evidence="8">The sequence shown here is derived from an EMBL/GenBank/DDBJ whole genome shotgun (WGS) entry which is preliminary data.</text>
</comment>
<dbReference type="PROSITE" id="PS50893">
    <property type="entry name" value="ABC_TRANSPORTER_2"/>
    <property type="match status" value="1"/>
</dbReference>
<dbReference type="PANTHER" id="PTHR43875:SF15">
    <property type="entry name" value="TREHALOSE IMPORT ATP-BINDING PROTEIN SUGC"/>
    <property type="match status" value="1"/>
</dbReference>
<keyword evidence="5" id="KW-1278">Translocase</keyword>
<dbReference type="InterPro" id="IPR008995">
    <property type="entry name" value="Mo/tungstate-bd_C_term_dom"/>
</dbReference>
<name>A0A0F9RGZ3_9ZZZZ</name>
<organism evidence="8">
    <name type="scientific">marine sediment metagenome</name>
    <dbReference type="NCBI Taxonomy" id="412755"/>
    <lineage>
        <taxon>unclassified sequences</taxon>
        <taxon>metagenomes</taxon>
        <taxon>ecological metagenomes</taxon>
    </lineage>
</organism>
<evidence type="ECO:0000313" key="8">
    <source>
        <dbReference type="EMBL" id="KKN48997.1"/>
    </source>
</evidence>
<keyword evidence="4" id="KW-0067">ATP-binding</keyword>
<dbReference type="GO" id="GO:0055052">
    <property type="term" value="C:ATP-binding cassette (ABC) transporter complex, substrate-binding subunit-containing"/>
    <property type="evidence" value="ECO:0007669"/>
    <property type="project" value="TreeGrafter"/>
</dbReference>
<dbReference type="EMBL" id="LAZR01001192">
    <property type="protein sequence ID" value="KKN48997.1"/>
    <property type="molecule type" value="Genomic_DNA"/>
</dbReference>
<dbReference type="GO" id="GO:0022857">
    <property type="term" value="F:transmembrane transporter activity"/>
    <property type="evidence" value="ECO:0007669"/>
    <property type="project" value="UniProtKB-ARBA"/>
</dbReference>
<protein>
    <recommendedName>
        <fullName evidence="7">ABC transporter domain-containing protein</fullName>
    </recommendedName>
</protein>
<reference evidence="8" key="1">
    <citation type="journal article" date="2015" name="Nature">
        <title>Complex archaea that bridge the gap between prokaryotes and eukaryotes.</title>
        <authorList>
            <person name="Spang A."/>
            <person name="Saw J.H."/>
            <person name="Jorgensen S.L."/>
            <person name="Zaremba-Niedzwiedzka K."/>
            <person name="Martijn J."/>
            <person name="Lind A.E."/>
            <person name="van Eijk R."/>
            <person name="Schleper C."/>
            <person name="Guy L."/>
            <person name="Ettema T.J."/>
        </authorList>
    </citation>
    <scope>NUCLEOTIDE SEQUENCE</scope>
</reference>
<dbReference type="SUPFAM" id="SSF50331">
    <property type="entry name" value="MOP-like"/>
    <property type="match status" value="1"/>
</dbReference>
<dbReference type="InterPro" id="IPR012340">
    <property type="entry name" value="NA-bd_OB-fold"/>
</dbReference>
<gene>
    <name evidence="8" type="ORF">LCGC14_0647390</name>
</gene>
<dbReference type="PANTHER" id="PTHR43875">
    <property type="entry name" value="MALTODEXTRIN IMPORT ATP-BINDING PROTEIN MSMX"/>
    <property type="match status" value="1"/>
</dbReference>
<evidence type="ECO:0000259" key="7">
    <source>
        <dbReference type="PROSITE" id="PS50893"/>
    </source>
</evidence>
<keyword evidence="2" id="KW-1003">Cell membrane</keyword>
<dbReference type="InterPro" id="IPR003439">
    <property type="entry name" value="ABC_transporter-like_ATP-bd"/>
</dbReference>
<dbReference type="InterPro" id="IPR003593">
    <property type="entry name" value="AAA+_ATPase"/>
</dbReference>
<dbReference type="InterPro" id="IPR040582">
    <property type="entry name" value="OB_MalK-like"/>
</dbReference>
<dbReference type="SUPFAM" id="SSF52540">
    <property type="entry name" value="P-loop containing nucleoside triphosphate hydrolases"/>
    <property type="match status" value="1"/>
</dbReference>
<dbReference type="Gene3D" id="2.40.50.140">
    <property type="entry name" value="Nucleic acid-binding proteins"/>
    <property type="match status" value="1"/>
</dbReference>